<evidence type="ECO:0000313" key="5">
    <source>
        <dbReference type="Proteomes" id="UP000233551"/>
    </source>
</evidence>
<gene>
    <name evidence="4" type="ORF">CRG98_029203</name>
</gene>
<proteinExistence type="predicted"/>
<dbReference type="Pfam" id="PF00069">
    <property type="entry name" value="Pkinase"/>
    <property type="match status" value="1"/>
</dbReference>
<dbReference type="Proteomes" id="UP000233551">
    <property type="component" value="Unassembled WGS sequence"/>
</dbReference>
<dbReference type="GO" id="GO:0004672">
    <property type="term" value="F:protein kinase activity"/>
    <property type="evidence" value="ECO:0007669"/>
    <property type="project" value="InterPro"/>
</dbReference>
<dbReference type="InterPro" id="IPR011009">
    <property type="entry name" value="Kinase-like_dom_sf"/>
</dbReference>
<dbReference type="STRING" id="22663.A0A2I0J317"/>
<dbReference type="EMBL" id="PGOL01002115">
    <property type="protein sequence ID" value="PKI50453.1"/>
    <property type="molecule type" value="Genomic_DNA"/>
</dbReference>
<reference evidence="4 5" key="1">
    <citation type="submission" date="2017-11" db="EMBL/GenBank/DDBJ databases">
        <title>De-novo sequencing of pomegranate (Punica granatum L.) genome.</title>
        <authorList>
            <person name="Akparov Z."/>
            <person name="Amiraslanov A."/>
            <person name="Hajiyeva S."/>
            <person name="Abbasov M."/>
            <person name="Kaur K."/>
            <person name="Hamwieh A."/>
            <person name="Solovyev V."/>
            <person name="Salamov A."/>
            <person name="Braich B."/>
            <person name="Kosarev P."/>
            <person name="Mahmoud A."/>
            <person name="Hajiyev E."/>
            <person name="Babayeva S."/>
            <person name="Izzatullayeva V."/>
            <person name="Mammadov A."/>
            <person name="Mammadov A."/>
            <person name="Sharifova S."/>
            <person name="Ojaghi J."/>
            <person name="Eynullazada K."/>
            <person name="Bayramov B."/>
            <person name="Abdulazimova A."/>
            <person name="Shahmuradov I."/>
        </authorList>
    </citation>
    <scope>NUCLEOTIDE SEQUENCE [LARGE SCALE GENOMIC DNA]</scope>
    <source>
        <strain evidence="5">cv. AG2017</strain>
        <tissue evidence="4">Leaf</tissue>
    </source>
</reference>
<keyword evidence="2" id="KW-0067">ATP-binding</keyword>
<keyword evidence="1" id="KW-0547">Nucleotide-binding</keyword>
<dbReference type="SUPFAM" id="SSF56112">
    <property type="entry name" value="Protein kinase-like (PK-like)"/>
    <property type="match status" value="1"/>
</dbReference>
<dbReference type="PROSITE" id="PS50011">
    <property type="entry name" value="PROTEIN_KINASE_DOM"/>
    <property type="match status" value="1"/>
</dbReference>
<dbReference type="AlphaFoldDB" id="A0A2I0J317"/>
<keyword evidence="5" id="KW-1185">Reference proteome</keyword>
<protein>
    <recommendedName>
        <fullName evidence="3">Protein kinase domain-containing protein</fullName>
    </recommendedName>
</protein>
<dbReference type="Gene3D" id="1.10.510.10">
    <property type="entry name" value="Transferase(Phosphotransferase) domain 1"/>
    <property type="match status" value="1"/>
</dbReference>
<dbReference type="InterPro" id="IPR050528">
    <property type="entry name" value="L-type_Lectin-RKs"/>
</dbReference>
<comment type="caution">
    <text evidence="4">The sequence shown here is derived from an EMBL/GenBank/DDBJ whole genome shotgun (WGS) entry which is preliminary data.</text>
</comment>
<evidence type="ECO:0000313" key="4">
    <source>
        <dbReference type="EMBL" id="PKI50453.1"/>
    </source>
</evidence>
<organism evidence="4 5">
    <name type="scientific">Punica granatum</name>
    <name type="common">Pomegranate</name>
    <dbReference type="NCBI Taxonomy" id="22663"/>
    <lineage>
        <taxon>Eukaryota</taxon>
        <taxon>Viridiplantae</taxon>
        <taxon>Streptophyta</taxon>
        <taxon>Embryophyta</taxon>
        <taxon>Tracheophyta</taxon>
        <taxon>Spermatophyta</taxon>
        <taxon>Magnoliopsida</taxon>
        <taxon>eudicotyledons</taxon>
        <taxon>Gunneridae</taxon>
        <taxon>Pentapetalae</taxon>
        <taxon>rosids</taxon>
        <taxon>malvids</taxon>
        <taxon>Myrtales</taxon>
        <taxon>Lythraceae</taxon>
        <taxon>Punica</taxon>
    </lineage>
</organism>
<accession>A0A2I0J317</accession>
<dbReference type="InterPro" id="IPR000719">
    <property type="entry name" value="Prot_kinase_dom"/>
</dbReference>
<evidence type="ECO:0000259" key="3">
    <source>
        <dbReference type="PROSITE" id="PS50011"/>
    </source>
</evidence>
<dbReference type="GO" id="GO:0005524">
    <property type="term" value="F:ATP binding"/>
    <property type="evidence" value="ECO:0007669"/>
    <property type="project" value="UniProtKB-KW"/>
</dbReference>
<sequence>MLLLVYHYMPGSLEAHILCPPEKAALGWNLRYKILSDVALALHYLHNEHDQKVLHRNLKASNIMLDGEFNARLGDFGLARAIDNGKTSYAELDSVPGTFGYIAPECLHTGKASRESDIYGFGVVILEVICGQRPWTKIGDFQLLVDWVWYLHRDRRLLEAVDGQLMEAVDGLLGGDCVAEEAQRLLLLSLACSHPMASERLETQEIVQILSSLVPPPQV</sequence>
<feature type="domain" description="Protein kinase" evidence="3">
    <location>
        <begin position="1"/>
        <end position="214"/>
    </location>
</feature>
<dbReference type="FunFam" id="1.10.510.10:FF:000444">
    <property type="entry name" value="probable L-type lectin-domain containing receptor kinase S.5"/>
    <property type="match status" value="1"/>
</dbReference>
<evidence type="ECO:0000256" key="2">
    <source>
        <dbReference type="ARBA" id="ARBA00022840"/>
    </source>
</evidence>
<name>A0A2I0J317_PUNGR</name>
<dbReference type="PANTHER" id="PTHR27007">
    <property type="match status" value="1"/>
</dbReference>
<evidence type="ECO:0000256" key="1">
    <source>
        <dbReference type="ARBA" id="ARBA00022741"/>
    </source>
</evidence>